<sequence length="46" mass="4962">MNADDDKTAVYYEGTRGNMAEWIMCQAPILRCHGSTPAGGVDKTDA</sequence>
<dbReference type="Proteomes" id="UP000784294">
    <property type="component" value="Unassembled WGS sequence"/>
</dbReference>
<evidence type="ECO:0000313" key="2">
    <source>
        <dbReference type="Proteomes" id="UP000784294"/>
    </source>
</evidence>
<dbReference type="AlphaFoldDB" id="A0A3S5CEQ6"/>
<name>A0A3S5CEQ6_9PLAT</name>
<reference evidence="1" key="1">
    <citation type="submission" date="2018-11" db="EMBL/GenBank/DDBJ databases">
        <authorList>
            <consortium name="Pathogen Informatics"/>
        </authorList>
    </citation>
    <scope>NUCLEOTIDE SEQUENCE</scope>
</reference>
<protein>
    <submittedName>
        <fullName evidence="1">Uncharacterized protein</fullName>
    </submittedName>
</protein>
<dbReference type="EMBL" id="CAAALY010023773">
    <property type="protein sequence ID" value="VEL15190.1"/>
    <property type="molecule type" value="Genomic_DNA"/>
</dbReference>
<comment type="caution">
    <text evidence="1">The sequence shown here is derived from an EMBL/GenBank/DDBJ whole genome shotgun (WGS) entry which is preliminary data.</text>
</comment>
<organism evidence="1 2">
    <name type="scientific">Protopolystoma xenopodis</name>
    <dbReference type="NCBI Taxonomy" id="117903"/>
    <lineage>
        <taxon>Eukaryota</taxon>
        <taxon>Metazoa</taxon>
        <taxon>Spiralia</taxon>
        <taxon>Lophotrochozoa</taxon>
        <taxon>Platyhelminthes</taxon>
        <taxon>Monogenea</taxon>
        <taxon>Polyopisthocotylea</taxon>
        <taxon>Polystomatidea</taxon>
        <taxon>Polystomatidae</taxon>
        <taxon>Protopolystoma</taxon>
    </lineage>
</organism>
<feature type="non-terminal residue" evidence="1">
    <location>
        <position position="1"/>
    </location>
</feature>
<keyword evidence="2" id="KW-1185">Reference proteome</keyword>
<proteinExistence type="predicted"/>
<gene>
    <name evidence="1" type="ORF">PXEA_LOCUS8630</name>
</gene>
<evidence type="ECO:0000313" key="1">
    <source>
        <dbReference type="EMBL" id="VEL15190.1"/>
    </source>
</evidence>
<accession>A0A3S5CEQ6</accession>